<gene>
    <name evidence="3" type="ORF">SAMN04244550_00092</name>
</gene>
<dbReference type="EMBL" id="FNAY01000001">
    <property type="protein sequence ID" value="SDE31425.1"/>
    <property type="molecule type" value="Genomic_DNA"/>
</dbReference>
<feature type="signal peptide" evidence="2">
    <location>
        <begin position="1"/>
        <end position="17"/>
    </location>
</feature>
<sequence length="46" mass="4564">MRILLALSLLSFAAACGVDGPPKPPQSTAPGLSVSGEARMGVAGRL</sequence>
<evidence type="ECO:0000256" key="1">
    <source>
        <dbReference type="SAM" id="MobiDB-lite"/>
    </source>
</evidence>
<feature type="region of interest" description="Disordered" evidence="1">
    <location>
        <begin position="20"/>
        <end position="46"/>
    </location>
</feature>
<dbReference type="PROSITE" id="PS51257">
    <property type="entry name" value="PROKAR_LIPOPROTEIN"/>
    <property type="match status" value="1"/>
</dbReference>
<keyword evidence="2" id="KW-0732">Signal</keyword>
<protein>
    <recommendedName>
        <fullName evidence="5">Argininosuccinate lyase</fullName>
    </recommendedName>
</protein>
<evidence type="ECO:0000313" key="4">
    <source>
        <dbReference type="Proteomes" id="UP000183812"/>
    </source>
</evidence>
<evidence type="ECO:0008006" key="5">
    <source>
        <dbReference type="Google" id="ProtNLM"/>
    </source>
</evidence>
<dbReference type="AlphaFoldDB" id="A0A1G7BYZ1"/>
<organism evidence="3 4">
    <name type="scientific">Rhodobacter capsulatus</name>
    <name type="common">Rhodopseudomonas capsulata</name>
    <dbReference type="NCBI Taxonomy" id="1061"/>
    <lineage>
        <taxon>Bacteria</taxon>
        <taxon>Pseudomonadati</taxon>
        <taxon>Pseudomonadota</taxon>
        <taxon>Alphaproteobacteria</taxon>
        <taxon>Rhodobacterales</taxon>
        <taxon>Rhodobacter group</taxon>
        <taxon>Rhodobacter</taxon>
    </lineage>
</organism>
<name>A0A1G7BYZ1_RHOCA</name>
<reference evidence="3 4" key="1">
    <citation type="submission" date="2016-10" db="EMBL/GenBank/DDBJ databases">
        <authorList>
            <person name="de Groot N.N."/>
        </authorList>
    </citation>
    <scope>NUCLEOTIDE SEQUENCE [LARGE SCALE GENOMIC DNA]</scope>
    <source>
        <strain evidence="4">DSM 938 / 37b4</strain>
    </source>
</reference>
<dbReference type="Proteomes" id="UP000183812">
    <property type="component" value="Unassembled WGS sequence"/>
</dbReference>
<evidence type="ECO:0000313" key="3">
    <source>
        <dbReference type="EMBL" id="SDE31425.1"/>
    </source>
</evidence>
<accession>A0A1G7BYZ1</accession>
<evidence type="ECO:0000256" key="2">
    <source>
        <dbReference type="SAM" id="SignalP"/>
    </source>
</evidence>
<feature type="chain" id="PRO_5010223378" description="Argininosuccinate lyase" evidence="2">
    <location>
        <begin position="18"/>
        <end position="46"/>
    </location>
</feature>
<proteinExistence type="predicted"/>
<dbReference type="RefSeq" id="WP_175454837.1">
    <property type="nucleotide sequence ID" value="NZ_CP119563.1"/>
</dbReference>